<evidence type="ECO:0000256" key="3">
    <source>
        <dbReference type="ARBA" id="ARBA00022679"/>
    </source>
</evidence>
<evidence type="ECO:0000313" key="7">
    <source>
        <dbReference type="EMBL" id="PWA64434.1"/>
    </source>
</evidence>
<evidence type="ECO:0000256" key="5">
    <source>
        <dbReference type="ARBA" id="ARBA00022989"/>
    </source>
</evidence>
<keyword evidence="3" id="KW-0808">Transferase</keyword>
<proteinExistence type="predicted"/>
<keyword evidence="6" id="KW-0472">Membrane</keyword>
<accession>A0A2U1MTA3</accession>
<dbReference type="AlphaFoldDB" id="A0A2U1MTA3"/>
<keyword evidence="8" id="KW-1185">Reference proteome</keyword>
<dbReference type="STRING" id="35608.A0A2U1MTA3"/>
<comment type="subcellular location">
    <subcellularLocation>
        <location evidence="1">Endomembrane system</location>
    </subcellularLocation>
</comment>
<dbReference type="EMBL" id="PKPP01004422">
    <property type="protein sequence ID" value="PWA64434.1"/>
    <property type="molecule type" value="Genomic_DNA"/>
</dbReference>
<dbReference type="Pfam" id="PF03552">
    <property type="entry name" value="Cellulose_synt"/>
    <property type="match status" value="1"/>
</dbReference>
<keyword evidence="4" id="KW-0812">Transmembrane</keyword>
<keyword evidence="5" id="KW-1133">Transmembrane helix</keyword>
<evidence type="ECO:0000256" key="4">
    <source>
        <dbReference type="ARBA" id="ARBA00022692"/>
    </source>
</evidence>
<dbReference type="GO" id="GO:0016760">
    <property type="term" value="F:cellulose synthase (UDP-forming) activity"/>
    <property type="evidence" value="ECO:0007669"/>
    <property type="project" value="InterPro"/>
</dbReference>
<sequence>MNKMMVLIHLESYLCFIGDDVERSLLMSQKSFTKRFGQCPLLGGAIVTETTNAAALLKEAINVISCNYEDETEWGEEVNIVFNAHKTTIKLHIHRLILKRPAGGTFRGSKMGDLRNGSKWVYLNKGRIGFSCNTPYINAKAPAYGFRERLKTDNVFPSNSLAAQIAQVSQTDMVTFGWKETK</sequence>
<dbReference type="Proteomes" id="UP000245207">
    <property type="component" value="Unassembled WGS sequence"/>
</dbReference>
<comment type="caution">
    <text evidence="7">The sequence shown here is derived from an EMBL/GenBank/DDBJ whole genome shotgun (WGS) entry which is preliminary data.</text>
</comment>
<dbReference type="InterPro" id="IPR005150">
    <property type="entry name" value="Cellulose_synth"/>
</dbReference>
<evidence type="ECO:0000256" key="1">
    <source>
        <dbReference type="ARBA" id="ARBA00004308"/>
    </source>
</evidence>
<organism evidence="7 8">
    <name type="scientific">Artemisia annua</name>
    <name type="common">Sweet wormwood</name>
    <dbReference type="NCBI Taxonomy" id="35608"/>
    <lineage>
        <taxon>Eukaryota</taxon>
        <taxon>Viridiplantae</taxon>
        <taxon>Streptophyta</taxon>
        <taxon>Embryophyta</taxon>
        <taxon>Tracheophyta</taxon>
        <taxon>Spermatophyta</taxon>
        <taxon>Magnoliopsida</taxon>
        <taxon>eudicotyledons</taxon>
        <taxon>Gunneridae</taxon>
        <taxon>Pentapetalae</taxon>
        <taxon>asterids</taxon>
        <taxon>campanulids</taxon>
        <taxon>Asterales</taxon>
        <taxon>Asteraceae</taxon>
        <taxon>Asteroideae</taxon>
        <taxon>Anthemideae</taxon>
        <taxon>Artemisiinae</taxon>
        <taxon>Artemisia</taxon>
    </lineage>
</organism>
<evidence type="ECO:0000256" key="2">
    <source>
        <dbReference type="ARBA" id="ARBA00022676"/>
    </source>
</evidence>
<reference evidence="7 8" key="1">
    <citation type="journal article" date="2018" name="Mol. Plant">
        <title>The genome of Artemisia annua provides insight into the evolution of Asteraceae family and artemisinin biosynthesis.</title>
        <authorList>
            <person name="Shen Q."/>
            <person name="Zhang L."/>
            <person name="Liao Z."/>
            <person name="Wang S."/>
            <person name="Yan T."/>
            <person name="Shi P."/>
            <person name="Liu M."/>
            <person name="Fu X."/>
            <person name="Pan Q."/>
            <person name="Wang Y."/>
            <person name="Lv Z."/>
            <person name="Lu X."/>
            <person name="Zhang F."/>
            <person name="Jiang W."/>
            <person name="Ma Y."/>
            <person name="Chen M."/>
            <person name="Hao X."/>
            <person name="Li L."/>
            <person name="Tang Y."/>
            <person name="Lv G."/>
            <person name="Zhou Y."/>
            <person name="Sun X."/>
            <person name="Brodelius P.E."/>
            <person name="Rose J.K.C."/>
            <person name="Tang K."/>
        </authorList>
    </citation>
    <scope>NUCLEOTIDE SEQUENCE [LARGE SCALE GENOMIC DNA]</scope>
    <source>
        <strain evidence="8">cv. Huhao1</strain>
        <tissue evidence="7">Leaf</tissue>
    </source>
</reference>
<name>A0A2U1MTA3_ARTAN</name>
<protein>
    <submittedName>
        <fullName evidence="7">Cellulose synthase A catalytic subunit 1</fullName>
    </submittedName>
</protein>
<dbReference type="GO" id="GO:0012505">
    <property type="term" value="C:endomembrane system"/>
    <property type="evidence" value="ECO:0007669"/>
    <property type="project" value="UniProtKB-SubCell"/>
</dbReference>
<dbReference type="GO" id="GO:0030244">
    <property type="term" value="P:cellulose biosynthetic process"/>
    <property type="evidence" value="ECO:0007669"/>
    <property type="project" value="InterPro"/>
</dbReference>
<evidence type="ECO:0000313" key="8">
    <source>
        <dbReference type="Proteomes" id="UP000245207"/>
    </source>
</evidence>
<gene>
    <name evidence="7" type="ORF">CTI12_AA342210</name>
</gene>
<dbReference type="GO" id="GO:0016020">
    <property type="term" value="C:membrane"/>
    <property type="evidence" value="ECO:0007669"/>
    <property type="project" value="InterPro"/>
</dbReference>
<dbReference type="OrthoDB" id="1927516at2759"/>
<keyword evidence="2" id="KW-0328">Glycosyltransferase</keyword>
<evidence type="ECO:0000256" key="6">
    <source>
        <dbReference type="ARBA" id="ARBA00023136"/>
    </source>
</evidence>